<comment type="caution">
    <text evidence="1">The sequence shown here is derived from an EMBL/GenBank/DDBJ whole genome shotgun (WGS) entry which is preliminary data.</text>
</comment>
<dbReference type="AlphaFoldDB" id="A0AAD7IQW4"/>
<sequence>MPGLRKKLQHRVTDVDGSYAPLAFLLSQSAPADLDPDLSTRNWRVSPMQRTTCIKPDTDTRSIDQIRASTATYLRKFVLQSKNFSGRQEKKTVGSDFFLPTKSFCLGNQKQCSGCAKKDRGQVCKEFVFLQSNFISWIDQFRTSGSEVESNGNLGRLLCGVACTKPSQAHLTGFRTKIANQGHQAASQPAQPPYQEKIVEILTS</sequence>
<organism evidence="1 2">
    <name type="scientific">Mycena metata</name>
    <dbReference type="NCBI Taxonomy" id="1033252"/>
    <lineage>
        <taxon>Eukaryota</taxon>
        <taxon>Fungi</taxon>
        <taxon>Dikarya</taxon>
        <taxon>Basidiomycota</taxon>
        <taxon>Agaricomycotina</taxon>
        <taxon>Agaricomycetes</taxon>
        <taxon>Agaricomycetidae</taxon>
        <taxon>Agaricales</taxon>
        <taxon>Marasmiineae</taxon>
        <taxon>Mycenaceae</taxon>
        <taxon>Mycena</taxon>
    </lineage>
</organism>
<protein>
    <submittedName>
        <fullName evidence="1">Uncharacterized protein</fullName>
    </submittedName>
</protein>
<evidence type="ECO:0000313" key="2">
    <source>
        <dbReference type="Proteomes" id="UP001215598"/>
    </source>
</evidence>
<dbReference type="EMBL" id="JARKIB010000072">
    <property type="protein sequence ID" value="KAJ7748601.1"/>
    <property type="molecule type" value="Genomic_DNA"/>
</dbReference>
<name>A0AAD7IQW4_9AGAR</name>
<dbReference type="Proteomes" id="UP001215598">
    <property type="component" value="Unassembled WGS sequence"/>
</dbReference>
<accession>A0AAD7IQW4</accession>
<evidence type="ECO:0000313" key="1">
    <source>
        <dbReference type="EMBL" id="KAJ7748601.1"/>
    </source>
</evidence>
<gene>
    <name evidence="1" type="ORF">B0H16DRAFT_1461524</name>
</gene>
<reference evidence="1" key="1">
    <citation type="submission" date="2023-03" db="EMBL/GenBank/DDBJ databases">
        <title>Massive genome expansion in bonnet fungi (Mycena s.s.) driven by repeated elements and novel gene families across ecological guilds.</title>
        <authorList>
            <consortium name="Lawrence Berkeley National Laboratory"/>
            <person name="Harder C.B."/>
            <person name="Miyauchi S."/>
            <person name="Viragh M."/>
            <person name="Kuo A."/>
            <person name="Thoen E."/>
            <person name="Andreopoulos B."/>
            <person name="Lu D."/>
            <person name="Skrede I."/>
            <person name="Drula E."/>
            <person name="Henrissat B."/>
            <person name="Morin E."/>
            <person name="Kohler A."/>
            <person name="Barry K."/>
            <person name="LaButti K."/>
            <person name="Morin E."/>
            <person name="Salamov A."/>
            <person name="Lipzen A."/>
            <person name="Mereny Z."/>
            <person name="Hegedus B."/>
            <person name="Baldrian P."/>
            <person name="Stursova M."/>
            <person name="Weitz H."/>
            <person name="Taylor A."/>
            <person name="Grigoriev I.V."/>
            <person name="Nagy L.G."/>
            <person name="Martin F."/>
            <person name="Kauserud H."/>
        </authorList>
    </citation>
    <scope>NUCLEOTIDE SEQUENCE</scope>
    <source>
        <strain evidence="1">CBHHK182m</strain>
    </source>
</reference>
<keyword evidence="2" id="KW-1185">Reference proteome</keyword>
<proteinExistence type="predicted"/>